<dbReference type="SUPFAM" id="SSF54686">
    <property type="entry name" value="Ribosomal protein L16p/L10e"/>
    <property type="match status" value="1"/>
</dbReference>
<dbReference type="GeneID" id="116950117"/>
<evidence type="ECO:0000256" key="8">
    <source>
        <dbReference type="ARBA" id="ARBA00035440"/>
    </source>
</evidence>
<sequence length="265" mass="29555">MAALLGRALGVLTAGGRGGGGGGCFCSALRAAGVPFRVPAVFTAGLKIFPQPEKFDDVVIPTKNKLKFVSKVPNYKKARKWTKQLSDIRGPARGNTSFTNGKFGIVALGGGYLHWGHMEMMRLAINRKMDSKNMFARWRVRAPYKPLTRKGLGQRMGGGKGAIDHYVTPVKYGQLVVEVGGRAEFTEAEGWLVEMANKLPFPAKAVSSEQLQEMQKTEEWRMENNENPWTFKRIVDNNMLGLRFTLSPYDIRYFGSFWGKFRLPS</sequence>
<evidence type="ECO:0000313" key="11">
    <source>
        <dbReference type="RefSeq" id="XP_032823478.1"/>
    </source>
</evidence>
<dbReference type="InterPro" id="IPR047873">
    <property type="entry name" value="Ribosomal_uL16"/>
</dbReference>
<keyword evidence="4 9" id="KW-0689">Ribosomal protein</keyword>
<gene>
    <name evidence="11" type="primary">MRPL16</name>
</gene>
<evidence type="ECO:0000256" key="3">
    <source>
        <dbReference type="ARBA" id="ARBA00022946"/>
    </source>
</evidence>
<dbReference type="InterPro" id="IPR036920">
    <property type="entry name" value="Ribosomal_uL16_sf"/>
</dbReference>
<evidence type="ECO:0000256" key="1">
    <source>
        <dbReference type="ARBA" id="ARBA00004173"/>
    </source>
</evidence>
<dbReference type="RefSeq" id="XP_032823478.1">
    <property type="nucleotide sequence ID" value="XM_032967587.1"/>
</dbReference>
<accession>A0AAJ7X816</accession>
<dbReference type="GO" id="GO:0019843">
    <property type="term" value="F:rRNA binding"/>
    <property type="evidence" value="ECO:0007669"/>
    <property type="project" value="InterPro"/>
</dbReference>
<dbReference type="PRINTS" id="PR00060">
    <property type="entry name" value="RIBOSOMALL16"/>
</dbReference>
<dbReference type="FunFam" id="3.90.1170.10:FF:000005">
    <property type="entry name" value="39S ribosomal protein L16, mitochondrial"/>
    <property type="match status" value="1"/>
</dbReference>
<dbReference type="Proteomes" id="UP001318040">
    <property type="component" value="Chromosome 38"/>
</dbReference>
<name>A0AAJ7X816_PETMA</name>
<dbReference type="Gene3D" id="3.90.1170.10">
    <property type="entry name" value="Ribosomal protein L10e/L16"/>
    <property type="match status" value="1"/>
</dbReference>
<comment type="similarity">
    <text evidence="2 9">Belongs to the universal ribosomal protein uL16 family.</text>
</comment>
<dbReference type="PANTHER" id="PTHR12220:SF13">
    <property type="entry name" value="LARGE RIBOSOMAL SUBUNIT PROTEIN UL16M"/>
    <property type="match status" value="1"/>
</dbReference>
<reference evidence="11" key="1">
    <citation type="submission" date="2025-08" db="UniProtKB">
        <authorList>
            <consortium name="RefSeq"/>
        </authorList>
    </citation>
    <scope>IDENTIFICATION</scope>
    <source>
        <tissue evidence="11">Sperm</tissue>
    </source>
</reference>
<keyword evidence="5" id="KW-0496">Mitochondrion</keyword>
<dbReference type="KEGG" id="pmrn:116950117"/>
<evidence type="ECO:0000256" key="5">
    <source>
        <dbReference type="ARBA" id="ARBA00023128"/>
    </source>
</evidence>
<evidence type="ECO:0000313" key="10">
    <source>
        <dbReference type="Proteomes" id="UP001318040"/>
    </source>
</evidence>
<organism evidence="10 11">
    <name type="scientific">Petromyzon marinus</name>
    <name type="common">Sea lamprey</name>
    <dbReference type="NCBI Taxonomy" id="7757"/>
    <lineage>
        <taxon>Eukaryota</taxon>
        <taxon>Metazoa</taxon>
        <taxon>Chordata</taxon>
        <taxon>Craniata</taxon>
        <taxon>Vertebrata</taxon>
        <taxon>Cyclostomata</taxon>
        <taxon>Hyperoartia</taxon>
        <taxon>Petromyzontiformes</taxon>
        <taxon>Petromyzontidae</taxon>
        <taxon>Petromyzon</taxon>
    </lineage>
</organism>
<dbReference type="GO" id="GO:0005762">
    <property type="term" value="C:mitochondrial large ribosomal subunit"/>
    <property type="evidence" value="ECO:0007669"/>
    <property type="project" value="TreeGrafter"/>
</dbReference>
<evidence type="ECO:0000256" key="6">
    <source>
        <dbReference type="ARBA" id="ARBA00023274"/>
    </source>
</evidence>
<dbReference type="GO" id="GO:0005743">
    <property type="term" value="C:mitochondrial inner membrane"/>
    <property type="evidence" value="ECO:0007669"/>
    <property type="project" value="UniProtKB-ARBA"/>
</dbReference>
<dbReference type="AlphaFoldDB" id="A0AAJ7X816"/>
<comment type="subcellular location">
    <subcellularLocation>
        <location evidence="1">Mitochondrion</location>
    </subcellularLocation>
</comment>
<evidence type="ECO:0000256" key="7">
    <source>
        <dbReference type="ARBA" id="ARBA00035302"/>
    </source>
</evidence>
<evidence type="ECO:0000256" key="2">
    <source>
        <dbReference type="ARBA" id="ARBA00008931"/>
    </source>
</evidence>
<proteinExistence type="inferred from homology"/>
<dbReference type="Pfam" id="PF00252">
    <property type="entry name" value="Ribosomal_L16"/>
    <property type="match status" value="1"/>
</dbReference>
<dbReference type="CDD" id="cd01433">
    <property type="entry name" value="Ribosomal_L16_L10e"/>
    <property type="match status" value="1"/>
</dbReference>
<keyword evidence="6 9" id="KW-0687">Ribonucleoprotein</keyword>
<protein>
    <recommendedName>
        <fullName evidence="7">Large ribosomal subunit protein uL16m</fullName>
    </recommendedName>
    <alternativeName>
        <fullName evidence="8">39S ribosomal protein L16, mitochondrial</fullName>
    </alternativeName>
</protein>
<dbReference type="InterPro" id="IPR000114">
    <property type="entry name" value="Ribosomal_uL16_bact-type"/>
</dbReference>
<dbReference type="InterPro" id="IPR016180">
    <property type="entry name" value="Ribosomal_uL16_dom"/>
</dbReference>
<dbReference type="GO" id="GO:0003735">
    <property type="term" value="F:structural constituent of ribosome"/>
    <property type="evidence" value="ECO:0007669"/>
    <property type="project" value="InterPro"/>
</dbReference>
<keyword evidence="3" id="KW-0809">Transit peptide</keyword>
<evidence type="ECO:0000256" key="9">
    <source>
        <dbReference type="RuleBase" id="RU004413"/>
    </source>
</evidence>
<evidence type="ECO:0000256" key="4">
    <source>
        <dbReference type="ARBA" id="ARBA00022980"/>
    </source>
</evidence>
<dbReference type="PANTHER" id="PTHR12220">
    <property type="entry name" value="50S/60S RIBOSOMAL PROTEIN L16"/>
    <property type="match status" value="1"/>
</dbReference>
<dbReference type="GO" id="GO:0032543">
    <property type="term" value="P:mitochondrial translation"/>
    <property type="evidence" value="ECO:0007669"/>
    <property type="project" value="TreeGrafter"/>
</dbReference>
<dbReference type="CTD" id="54948"/>
<keyword evidence="10" id="KW-1185">Reference proteome</keyword>